<dbReference type="FunFam" id="3.40.50.10490:FF:000018">
    <property type="entry name" value="Glucose-6-phosphate isomerase"/>
    <property type="match status" value="1"/>
</dbReference>
<keyword evidence="4 9" id="KW-0312">Gluconeogenesis</keyword>
<sequence length="640" mass="70042">MADAAFVAPSAAAARLGRSTPAAVGCASTRRPLAWRSAGLHGAATASHPQMVAAEPVRSGAAPLPTPPSDPAASRLISATPEWAALMAHKRDVIDVSHLRDLLLDESRTMALYAEHDGVSLDYARQRVTKDTMHLLFDLARAANLQGKMAAMARGDHINVTEDRSVLHMALRAAKGDALVVDGVDVNAEVWDVLDRIRAFTERVRSGEHRGATGKIIKNVIAVGIGGSYLGPDFVHEALKTERDAAQAAAGRTLRFLSNVDPVDVLRNTRDLDPEETVVVVISKTFTTRETKVNAKTLRDWLHDAMGKSPDVVAQHMVACSTNMEGTSDFGISPENVFPFWDWVGGRFSVCSSVGALPIALQYGFDSFERFLEGARSMDEHWQTAPMERNLPVLMGLIGVWNMSFLGYSTRALHPYTEALLKFPAHVQQVDMESNGKHVTLDGDLVDYPVGEVDFGEPGTNGQHSFFQLLHMGQTVPCDFIGFMESQNPICEEGEPVSNHDELVANFFAQPDALANGKTAEECRAEGRSEELIPHVTFLGNRPSVSLLLPLCNAYTCGQLLALYEHRTAVEGFVWNINSFDQWGVELGKVLAIKVRQQINQTRYHNRPIKESFNASTARLLDRFLNGSVGCAFDDIMVDE</sequence>
<dbReference type="InterPro" id="IPR023096">
    <property type="entry name" value="G6P_Isomerase_C"/>
</dbReference>
<gene>
    <name evidence="10" type="ORF">BU14_0399s0018</name>
</gene>
<keyword evidence="11" id="KW-1185">Reference proteome</keyword>
<dbReference type="GO" id="GO:0004347">
    <property type="term" value="F:glucose-6-phosphate isomerase activity"/>
    <property type="evidence" value="ECO:0007669"/>
    <property type="project" value="UniProtKB-EC"/>
</dbReference>
<name>A0A1X6NW80_PORUM</name>
<dbReference type="Pfam" id="PF00342">
    <property type="entry name" value="PGI"/>
    <property type="match status" value="1"/>
</dbReference>
<comment type="catalytic activity">
    <reaction evidence="8 9">
        <text>alpha-D-glucose 6-phosphate = beta-D-fructose 6-phosphate</text>
        <dbReference type="Rhea" id="RHEA:11816"/>
        <dbReference type="ChEBI" id="CHEBI:57634"/>
        <dbReference type="ChEBI" id="CHEBI:58225"/>
        <dbReference type="EC" id="5.3.1.9"/>
    </reaction>
</comment>
<evidence type="ECO:0000256" key="2">
    <source>
        <dbReference type="ARBA" id="ARBA00006604"/>
    </source>
</evidence>
<reference evidence="10 11" key="1">
    <citation type="submission" date="2017-03" db="EMBL/GenBank/DDBJ databases">
        <title>WGS assembly of Porphyra umbilicalis.</title>
        <authorList>
            <person name="Brawley S.H."/>
            <person name="Blouin N.A."/>
            <person name="Ficko-Blean E."/>
            <person name="Wheeler G.L."/>
            <person name="Lohr M."/>
            <person name="Goodson H.V."/>
            <person name="Jenkins J.W."/>
            <person name="Blaby-Haas C.E."/>
            <person name="Helliwell K.E."/>
            <person name="Chan C."/>
            <person name="Marriage T."/>
            <person name="Bhattacharya D."/>
            <person name="Klein A.S."/>
            <person name="Badis Y."/>
            <person name="Brodie J."/>
            <person name="Cao Y."/>
            <person name="Collen J."/>
            <person name="Dittami S.M."/>
            <person name="Gachon C.M."/>
            <person name="Green B.R."/>
            <person name="Karpowicz S."/>
            <person name="Kim J.W."/>
            <person name="Kudahl U."/>
            <person name="Lin S."/>
            <person name="Michel G."/>
            <person name="Mittag M."/>
            <person name="Olson B.J."/>
            <person name="Pangilinan J."/>
            <person name="Peng Y."/>
            <person name="Qiu H."/>
            <person name="Shu S."/>
            <person name="Singer J.T."/>
            <person name="Smith A.G."/>
            <person name="Sprecher B.N."/>
            <person name="Wagner V."/>
            <person name="Wang W."/>
            <person name="Wang Z.-Y."/>
            <person name="Yan J."/>
            <person name="Yarish C."/>
            <person name="Zoeuner-Riek S."/>
            <person name="Zhuang Y."/>
            <person name="Zou Y."/>
            <person name="Lindquist E.A."/>
            <person name="Grimwood J."/>
            <person name="Barry K."/>
            <person name="Rokhsar D.S."/>
            <person name="Schmutz J."/>
            <person name="Stiller J.W."/>
            <person name="Grossman A.R."/>
            <person name="Prochnik S.E."/>
        </authorList>
    </citation>
    <scope>NUCLEOTIDE SEQUENCE [LARGE SCALE GENOMIC DNA]</scope>
    <source>
        <strain evidence="10">4086291</strain>
    </source>
</reference>
<dbReference type="EMBL" id="KV919033">
    <property type="protein sequence ID" value="OSX72874.1"/>
    <property type="molecule type" value="Genomic_DNA"/>
</dbReference>
<proteinExistence type="inferred from homology"/>
<evidence type="ECO:0000313" key="10">
    <source>
        <dbReference type="EMBL" id="OSX72874.1"/>
    </source>
</evidence>
<dbReference type="InterPro" id="IPR018189">
    <property type="entry name" value="Phosphoglucose_isomerase_CS"/>
</dbReference>
<keyword evidence="5" id="KW-0963">Cytoplasm</keyword>
<evidence type="ECO:0000256" key="8">
    <source>
        <dbReference type="ARBA" id="ARBA00029321"/>
    </source>
</evidence>
<dbReference type="InterPro" id="IPR035482">
    <property type="entry name" value="SIS_PGI_2"/>
</dbReference>
<dbReference type="SUPFAM" id="SSF53697">
    <property type="entry name" value="SIS domain"/>
    <property type="match status" value="1"/>
</dbReference>
<evidence type="ECO:0000256" key="1">
    <source>
        <dbReference type="ARBA" id="ARBA00004926"/>
    </source>
</evidence>
<dbReference type="GO" id="GO:0006096">
    <property type="term" value="P:glycolytic process"/>
    <property type="evidence" value="ECO:0007669"/>
    <property type="project" value="UniProtKB-UniPathway"/>
</dbReference>
<keyword evidence="6 9" id="KW-0324">Glycolysis</keyword>
<dbReference type="AlphaFoldDB" id="A0A1X6NW80"/>
<dbReference type="InterPro" id="IPR001672">
    <property type="entry name" value="G6P_Isomerase"/>
</dbReference>
<evidence type="ECO:0000256" key="6">
    <source>
        <dbReference type="ARBA" id="ARBA00023152"/>
    </source>
</evidence>
<dbReference type="GO" id="GO:0097367">
    <property type="term" value="F:carbohydrate derivative binding"/>
    <property type="evidence" value="ECO:0007669"/>
    <property type="project" value="InterPro"/>
</dbReference>
<dbReference type="GO" id="GO:0051156">
    <property type="term" value="P:glucose 6-phosphate metabolic process"/>
    <property type="evidence" value="ECO:0007669"/>
    <property type="project" value="TreeGrafter"/>
</dbReference>
<dbReference type="UniPathway" id="UPA00109">
    <property type="reaction ID" value="UER00181"/>
</dbReference>
<dbReference type="Gene3D" id="1.10.1390.10">
    <property type="match status" value="1"/>
</dbReference>
<dbReference type="PRINTS" id="PR00662">
    <property type="entry name" value="G6PISOMERASE"/>
</dbReference>
<dbReference type="InterPro" id="IPR046348">
    <property type="entry name" value="SIS_dom_sf"/>
</dbReference>
<dbReference type="Gene3D" id="3.40.50.10490">
    <property type="entry name" value="Glucose-6-phosphate isomerase like protein, domain 1"/>
    <property type="match status" value="2"/>
</dbReference>
<evidence type="ECO:0000256" key="5">
    <source>
        <dbReference type="ARBA" id="ARBA00022490"/>
    </source>
</evidence>
<dbReference type="EC" id="5.3.1.9" evidence="3 9"/>
<protein>
    <recommendedName>
        <fullName evidence="3 9">Glucose-6-phosphate isomerase</fullName>
        <ecNumber evidence="3 9">5.3.1.9</ecNumber>
    </recommendedName>
</protein>
<dbReference type="Proteomes" id="UP000218209">
    <property type="component" value="Unassembled WGS sequence"/>
</dbReference>
<evidence type="ECO:0000256" key="7">
    <source>
        <dbReference type="ARBA" id="ARBA00023235"/>
    </source>
</evidence>
<accession>A0A1X6NW80</accession>
<evidence type="ECO:0000313" key="11">
    <source>
        <dbReference type="Proteomes" id="UP000218209"/>
    </source>
</evidence>
<dbReference type="HAMAP" id="MF_00473">
    <property type="entry name" value="G6P_isomerase"/>
    <property type="match status" value="1"/>
</dbReference>
<dbReference type="PROSITE" id="PS00765">
    <property type="entry name" value="P_GLUCOSE_ISOMERASE_1"/>
    <property type="match status" value="1"/>
</dbReference>
<dbReference type="PANTHER" id="PTHR11469">
    <property type="entry name" value="GLUCOSE-6-PHOSPHATE ISOMERASE"/>
    <property type="match status" value="1"/>
</dbReference>
<dbReference type="InterPro" id="IPR035476">
    <property type="entry name" value="SIS_PGI_1"/>
</dbReference>
<evidence type="ECO:0000256" key="9">
    <source>
        <dbReference type="RuleBase" id="RU000612"/>
    </source>
</evidence>
<comment type="pathway">
    <text evidence="1 9">Carbohydrate degradation; glycolysis; D-glyceraldehyde 3-phosphate and glycerone phosphate from D-glucose: step 2/4.</text>
</comment>
<dbReference type="CDD" id="cd05015">
    <property type="entry name" value="SIS_PGI_1"/>
    <property type="match status" value="1"/>
</dbReference>
<keyword evidence="7 9" id="KW-0413">Isomerase</keyword>
<dbReference type="OrthoDB" id="5831190at2759"/>
<dbReference type="GO" id="GO:0048029">
    <property type="term" value="F:monosaccharide binding"/>
    <property type="evidence" value="ECO:0007669"/>
    <property type="project" value="TreeGrafter"/>
</dbReference>
<organism evidence="10 11">
    <name type="scientific">Porphyra umbilicalis</name>
    <name type="common">Purple laver</name>
    <name type="synonym">Red alga</name>
    <dbReference type="NCBI Taxonomy" id="2786"/>
    <lineage>
        <taxon>Eukaryota</taxon>
        <taxon>Rhodophyta</taxon>
        <taxon>Bangiophyceae</taxon>
        <taxon>Bangiales</taxon>
        <taxon>Bangiaceae</taxon>
        <taxon>Porphyra</taxon>
    </lineage>
</organism>
<dbReference type="CDD" id="cd05016">
    <property type="entry name" value="SIS_PGI_2"/>
    <property type="match status" value="1"/>
</dbReference>
<dbReference type="GO" id="GO:0006094">
    <property type="term" value="P:gluconeogenesis"/>
    <property type="evidence" value="ECO:0007669"/>
    <property type="project" value="UniProtKB-KW"/>
</dbReference>
<dbReference type="PROSITE" id="PS51463">
    <property type="entry name" value="P_GLUCOSE_ISOMERASE_3"/>
    <property type="match status" value="1"/>
</dbReference>
<dbReference type="NCBIfam" id="NF001211">
    <property type="entry name" value="PRK00179.1"/>
    <property type="match status" value="1"/>
</dbReference>
<evidence type="ECO:0000256" key="4">
    <source>
        <dbReference type="ARBA" id="ARBA00022432"/>
    </source>
</evidence>
<dbReference type="PROSITE" id="PS00174">
    <property type="entry name" value="P_GLUCOSE_ISOMERASE_2"/>
    <property type="match status" value="1"/>
</dbReference>
<dbReference type="PANTHER" id="PTHR11469:SF1">
    <property type="entry name" value="GLUCOSE-6-PHOSPHATE ISOMERASE"/>
    <property type="match status" value="1"/>
</dbReference>
<comment type="similarity">
    <text evidence="2 9">Belongs to the GPI family.</text>
</comment>
<evidence type="ECO:0000256" key="3">
    <source>
        <dbReference type="ARBA" id="ARBA00011952"/>
    </source>
</evidence>
<dbReference type="FunFam" id="3.40.50.10490:FF:000031">
    <property type="entry name" value="Glucose-6-phosphate isomerase"/>
    <property type="match status" value="1"/>
</dbReference>
<dbReference type="GO" id="GO:0005829">
    <property type="term" value="C:cytosol"/>
    <property type="evidence" value="ECO:0007669"/>
    <property type="project" value="TreeGrafter"/>
</dbReference>